<dbReference type="Gene3D" id="1.20.1540.10">
    <property type="entry name" value="Rhomboid-like"/>
    <property type="match status" value="1"/>
</dbReference>
<feature type="domain" description="Peptidase S54 rhomboid" evidence="10">
    <location>
        <begin position="402"/>
        <end position="546"/>
    </location>
</feature>
<feature type="region of interest" description="Disordered" evidence="8">
    <location>
        <begin position="198"/>
        <end position="226"/>
    </location>
</feature>
<keyword evidence="6 9" id="KW-0472">Membrane</keyword>
<evidence type="ECO:0000256" key="1">
    <source>
        <dbReference type="ARBA" id="ARBA00004141"/>
    </source>
</evidence>
<feature type="transmembrane region" description="Helical" evidence="9">
    <location>
        <begin position="439"/>
        <end position="460"/>
    </location>
</feature>
<dbReference type="Proteomes" id="UP000829685">
    <property type="component" value="Unassembled WGS sequence"/>
</dbReference>
<keyword evidence="12" id="KW-1185">Reference proteome</keyword>
<name>A0A9P9WPR7_9PEZI</name>
<evidence type="ECO:0000256" key="7">
    <source>
        <dbReference type="SAM" id="Coils"/>
    </source>
</evidence>
<comment type="caution">
    <text evidence="11">The sequence shown here is derived from an EMBL/GenBank/DDBJ whole genome shotgun (WGS) entry which is preliminary data.</text>
</comment>
<dbReference type="SUPFAM" id="SSF144091">
    <property type="entry name" value="Rhomboid-like"/>
    <property type="match status" value="1"/>
</dbReference>
<dbReference type="GO" id="GO:0004252">
    <property type="term" value="F:serine-type endopeptidase activity"/>
    <property type="evidence" value="ECO:0007669"/>
    <property type="project" value="InterPro"/>
</dbReference>
<evidence type="ECO:0000256" key="8">
    <source>
        <dbReference type="SAM" id="MobiDB-lite"/>
    </source>
</evidence>
<proteinExistence type="inferred from homology"/>
<keyword evidence="7" id="KW-0175">Coiled coil</keyword>
<comment type="similarity">
    <text evidence="2">Belongs to the peptidase S54 family.</text>
</comment>
<dbReference type="AlphaFoldDB" id="A0A9P9WPR7"/>
<dbReference type="EMBL" id="JAFIMR010000009">
    <property type="protein sequence ID" value="KAI1874382.1"/>
    <property type="molecule type" value="Genomic_DNA"/>
</dbReference>
<evidence type="ECO:0000259" key="10">
    <source>
        <dbReference type="Pfam" id="PF01694"/>
    </source>
</evidence>
<keyword evidence="3 9" id="KW-0812">Transmembrane</keyword>
<comment type="subcellular location">
    <subcellularLocation>
        <location evidence="1">Membrane</location>
        <topology evidence="1">Multi-pass membrane protein</topology>
    </subcellularLocation>
</comment>
<evidence type="ECO:0000256" key="3">
    <source>
        <dbReference type="ARBA" id="ARBA00022692"/>
    </source>
</evidence>
<dbReference type="InterPro" id="IPR050925">
    <property type="entry name" value="Rhomboid_protease_S54"/>
</dbReference>
<accession>A0A9P9WPR7</accession>
<evidence type="ECO:0000313" key="11">
    <source>
        <dbReference type="EMBL" id="KAI1874382.1"/>
    </source>
</evidence>
<evidence type="ECO:0000313" key="12">
    <source>
        <dbReference type="Proteomes" id="UP000829685"/>
    </source>
</evidence>
<keyword evidence="4" id="KW-0378">Hydrolase</keyword>
<evidence type="ECO:0000256" key="6">
    <source>
        <dbReference type="ARBA" id="ARBA00023136"/>
    </source>
</evidence>
<gene>
    <name evidence="11" type="ORF">JX265_004590</name>
</gene>
<evidence type="ECO:0000256" key="9">
    <source>
        <dbReference type="SAM" id="Phobius"/>
    </source>
</evidence>
<dbReference type="GO" id="GO:0006465">
    <property type="term" value="P:signal peptide processing"/>
    <property type="evidence" value="ECO:0007669"/>
    <property type="project" value="TreeGrafter"/>
</dbReference>
<sequence>MNILSSLAPPSSFQIGIRAVSRQSERILYTASARQFATVARVAPFKTGCCGRSTHAVGLLRPSRALRYEWTQSHGLLPRTTVRTAFTFRAIVHYSLLPNDYEDANGLAYRKEDLTQTEVNKIFGAHITARDANQLLKIIHGRRVAGTLDDPDLQQNTAHFLAADKIKALEYLRKNIPVDEVINAGLRAEDELRLLEEQESEFNSQEAEEQFEETSPQKTPTAKEVEEQRLAPTGRLPRQDDSAYGEGVFDRIRKRNEAKHAAEQERLEAERIKREEEEALGNIGTLQTQQAKPRELSPFVKKYTERATSSLAEPPKMAAWERLLPTAAFVLLVLGACAVLAAYYTPPKRNWRMWPDIPPAAATCIALILGNFAVFALWKFPPAWVVFNRYMLLVAATPRPLQVIGAMFSHHQATHMIGNMVALWFFGIRLHDDIGRGNFLALYFASGAVGFLASLSNLVLFRGLQFTTLGASGAVYGIMAAFFWLHRADEFKIFGYPPDPWSGPTGAVFLGLIVGLHIWAGLFSRNAAAFTYDIASHVGGISAGMLGIEWIQKSMDSKAAAKVKDDKHNSMDVLGKVVEQKPKTDN</sequence>
<dbReference type="PANTHER" id="PTHR43731">
    <property type="entry name" value="RHOMBOID PROTEASE"/>
    <property type="match status" value="1"/>
</dbReference>
<feature type="coiled-coil region" evidence="7">
    <location>
        <begin position="255"/>
        <end position="282"/>
    </location>
</feature>
<organism evidence="11 12">
    <name type="scientific">Neoarthrinium moseri</name>
    <dbReference type="NCBI Taxonomy" id="1658444"/>
    <lineage>
        <taxon>Eukaryota</taxon>
        <taxon>Fungi</taxon>
        <taxon>Dikarya</taxon>
        <taxon>Ascomycota</taxon>
        <taxon>Pezizomycotina</taxon>
        <taxon>Sordariomycetes</taxon>
        <taxon>Xylariomycetidae</taxon>
        <taxon>Amphisphaeriales</taxon>
        <taxon>Apiosporaceae</taxon>
        <taxon>Neoarthrinium</taxon>
    </lineage>
</organism>
<dbReference type="GO" id="GO:0016020">
    <property type="term" value="C:membrane"/>
    <property type="evidence" value="ECO:0007669"/>
    <property type="project" value="UniProtKB-SubCell"/>
</dbReference>
<dbReference type="Pfam" id="PF01694">
    <property type="entry name" value="Rhomboid"/>
    <property type="match status" value="1"/>
</dbReference>
<evidence type="ECO:0000256" key="4">
    <source>
        <dbReference type="ARBA" id="ARBA00022801"/>
    </source>
</evidence>
<keyword evidence="5 9" id="KW-1133">Transmembrane helix</keyword>
<feature type="transmembrane region" description="Helical" evidence="9">
    <location>
        <begin position="323"/>
        <end position="345"/>
    </location>
</feature>
<feature type="transmembrane region" description="Helical" evidence="9">
    <location>
        <begin position="506"/>
        <end position="523"/>
    </location>
</feature>
<protein>
    <recommendedName>
        <fullName evidence="10">Peptidase S54 rhomboid domain-containing protein</fullName>
    </recommendedName>
</protein>
<dbReference type="PANTHER" id="PTHR43731:SF14">
    <property type="entry name" value="PRESENILIN-ASSOCIATED RHOMBOID-LIKE PROTEIN, MITOCHONDRIAL"/>
    <property type="match status" value="1"/>
</dbReference>
<evidence type="ECO:0000256" key="5">
    <source>
        <dbReference type="ARBA" id="ARBA00022989"/>
    </source>
</evidence>
<reference evidence="11" key="1">
    <citation type="submission" date="2021-03" db="EMBL/GenBank/DDBJ databases">
        <title>Revisited historic fungal species revealed as producer of novel bioactive compounds through whole genome sequencing and comparative genomics.</title>
        <authorList>
            <person name="Vignolle G.A."/>
            <person name="Hochenegger N."/>
            <person name="Mach R.L."/>
            <person name="Mach-Aigner A.R."/>
            <person name="Javad Rahimi M."/>
            <person name="Salim K.A."/>
            <person name="Chan C.M."/>
            <person name="Lim L.B.L."/>
            <person name="Cai F."/>
            <person name="Druzhinina I.S."/>
            <person name="U'Ren J.M."/>
            <person name="Derntl C."/>
        </authorList>
    </citation>
    <scope>NUCLEOTIDE SEQUENCE</scope>
    <source>
        <strain evidence="11">TUCIM 5799</strain>
    </source>
</reference>
<dbReference type="InterPro" id="IPR022764">
    <property type="entry name" value="Peptidase_S54_rhomboid_dom"/>
</dbReference>
<feature type="transmembrane region" description="Helical" evidence="9">
    <location>
        <begin position="466"/>
        <end position="485"/>
    </location>
</feature>
<feature type="transmembrane region" description="Helical" evidence="9">
    <location>
        <begin position="357"/>
        <end position="380"/>
    </location>
</feature>
<dbReference type="InterPro" id="IPR035952">
    <property type="entry name" value="Rhomboid-like_sf"/>
</dbReference>
<evidence type="ECO:0000256" key="2">
    <source>
        <dbReference type="ARBA" id="ARBA00009045"/>
    </source>
</evidence>